<reference evidence="1" key="1">
    <citation type="submission" date="2021-01" db="EMBL/GenBank/DDBJ databases">
        <title>Phytophthora aleatoria, a newly-described species from Pinus radiata is distinct from Phytophthora cactorum isolates based on comparative genomics.</title>
        <authorList>
            <person name="Mcdougal R."/>
            <person name="Panda P."/>
            <person name="Williams N."/>
            <person name="Studholme D.J."/>
        </authorList>
    </citation>
    <scope>NUCLEOTIDE SEQUENCE</scope>
    <source>
        <strain evidence="1">NZFS 4037</strain>
    </source>
</reference>
<protein>
    <submittedName>
        <fullName evidence="1">Uncharacterized protein</fullName>
    </submittedName>
</protein>
<comment type="caution">
    <text evidence="1">The sequence shown here is derived from an EMBL/GenBank/DDBJ whole genome shotgun (WGS) entry which is preliminary data.</text>
</comment>
<sequence>MPAAAVNRKAIMLQNAPTVWHKTAILTYNRVFTLSFIVRWNGFNNNASFPVLKQKI</sequence>
<dbReference type="EMBL" id="JAENGY010001876">
    <property type="protein sequence ID" value="KAG6946446.1"/>
    <property type="molecule type" value="Genomic_DNA"/>
</dbReference>
<name>A0A8J5IGQ0_9STRA</name>
<gene>
    <name evidence="1" type="ORF">JG688_00016041</name>
</gene>
<evidence type="ECO:0000313" key="2">
    <source>
        <dbReference type="Proteomes" id="UP000709295"/>
    </source>
</evidence>
<organism evidence="1 2">
    <name type="scientific">Phytophthora aleatoria</name>
    <dbReference type="NCBI Taxonomy" id="2496075"/>
    <lineage>
        <taxon>Eukaryota</taxon>
        <taxon>Sar</taxon>
        <taxon>Stramenopiles</taxon>
        <taxon>Oomycota</taxon>
        <taxon>Peronosporomycetes</taxon>
        <taxon>Peronosporales</taxon>
        <taxon>Peronosporaceae</taxon>
        <taxon>Phytophthora</taxon>
    </lineage>
</organism>
<evidence type="ECO:0000313" key="1">
    <source>
        <dbReference type="EMBL" id="KAG6946446.1"/>
    </source>
</evidence>
<proteinExistence type="predicted"/>
<dbReference type="AlphaFoldDB" id="A0A8J5IGQ0"/>
<dbReference type="Proteomes" id="UP000709295">
    <property type="component" value="Unassembled WGS sequence"/>
</dbReference>
<keyword evidence="2" id="KW-1185">Reference proteome</keyword>
<accession>A0A8J5IGQ0</accession>